<reference evidence="2 3" key="1">
    <citation type="journal article" date="2016" name="Sci. Rep.">
        <title>The Dendrobium catenatum Lindl. genome sequence provides insights into polysaccharide synthase, floral development and adaptive evolution.</title>
        <authorList>
            <person name="Zhang G.Q."/>
            <person name="Xu Q."/>
            <person name="Bian C."/>
            <person name="Tsai W.C."/>
            <person name="Yeh C.M."/>
            <person name="Liu K.W."/>
            <person name="Yoshida K."/>
            <person name="Zhang L.S."/>
            <person name="Chang S.B."/>
            <person name="Chen F."/>
            <person name="Shi Y."/>
            <person name="Su Y.Y."/>
            <person name="Zhang Y.Q."/>
            <person name="Chen L.J."/>
            <person name="Yin Y."/>
            <person name="Lin M."/>
            <person name="Huang H."/>
            <person name="Deng H."/>
            <person name="Wang Z.W."/>
            <person name="Zhu S.L."/>
            <person name="Zhao X."/>
            <person name="Deng C."/>
            <person name="Niu S.C."/>
            <person name="Huang J."/>
            <person name="Wang M."/>
            <person name="Liu G.H."/>
            <person name="Yang H.J."/>
            <person name="Xiao X.J."/>
            <person name="Hsiao Y.Y."/>
            <person name="Wu W.L."/>
            <person name="Chen Y.Y."/>
            <person name="Mitsuda N."/>
            <person name="Ohme-Takagi M."/>
            <person name="Luo Y.B."/>
            <person name="Van de Peer Y."/>
            <person name="Liu Z.J."/>
        </authorList>
    </citation>
    <scope>NUCLEOTIDE SEQUENCE [LARGE SCALE GENOMIC DNA]</scope>
    <source>
        <tissue evidence="2">The whole plant</tissue>
    </source>
</reference>
<dbReference type="AlphaFoldDB" id="A0A2I0WNS1"/>
<dbReference type="PANTHER" id="PTHR22778:SF51">
    <property type="entry name" value="DIHYDROFOLATE REDUCTASE"/>
    <property type="match status" value="1"/>
</dbReference>
<dbReference type="EMBL" id="KZ502519">
    <property type="protein sequence ID" value="PKU77303.1"/>
    <property type="molecule type" value="Genomic_DNA"/>
</dbReference>
<organism evidence="2 3">
    <name type="scientific">Dendrobium catenatum</name>
    <dbReference type="NCBI Taxonomy" id="906689"/>
    <lineage>
        <taxon>Eukaryota</taxon>
        <taxon>Viridiplantae</taxon>
        <taxon>Streptophyta</taxon>
        <taxon>Embryophyta</taxon>
        <taxon>Tracheophyta</taxon>
        <taxon>Spermatophyta</taxon>
        <taxon>Magnoliopsida</taxon>
        <taxon>Liliopsida</taxon>
        <taxon>Asparagales</taxon>
        <taxon>Orchidaceae</taxon>
        <taxon>Epidendroideae</taxon>
        <taxon>Malaxideae</taxon>
        <taxon>Dendrobiinae</taxon>
        <taxon>Dendrobium</taxon>
    </lineage>
</organism>
<name>A0A2I0WNS1_9ASPA</name>
<dbReference type="Gene3D" id="3.40.50.1820">
    <property type="entry name" value="alpha/beta hydrolase"/>
    <property type="match status" value="1"/>
</dbReference>
<proteinExistence type="predicted"/>
<keyword evidence="3" id="KW-1185">Reference proteome</keyword>
<dbReference type="STRING" id="906689.A0A2I0WNS1"/>
<dbReference type="Proteomes" id="UP000233837">
    <property type="component" value="Unassembled WGS sequence"/>
</dbReference>
<protein>
    <recommendedName>
        <fullName evidence="1">Serine hydrolase domain-containing protein</fullName>
    </recommendedName>
</protein>
<dbReference type="InterPro" id="IPR005645">
    <property type="entry name" value="FSH-like_dom"/>
</dbReference>
<evidence type="ECO:0000313" key="3">
    <source>
        <dbReference type="Proteomes" id="UP000233837"/>
    </source>
</evidence>
<dbReference type="PANTHER" id="PTHR22778">
    <property type="entry name" value="OVARIAN CANCER GENE-2 PROTEIN-RELATED"/>
    <property type="match status" value="1"/>
</dbReference>
<sequence length="70" mass="7932">MGSLTVPTEPTNAIDASEYRRRWPRFLCLHGFRTSAEIMRKQVLGKWPDLVTARLDLLFANAPFPAEGKS</sequence>
<gene>
    <name evidence="2" type="ORF">MA16_Dca016870</name>
</gene>
<evidence type="ECO:0000259" key="1">
    <source>
        <dbReference type="Pfam" id="PF03959"/>
    </source>
</evidence>
<feature type="domain" description="Serine hydrolase" evidence="1">
    <location>
        <begin position="24"/>
        <end position="68"/>
    </location>
</feature>
<reference evidence="2 3" key="2">
    <citation type="journal article" date="2017" name="Nature">
        <title>The Apostasia genome and the evolution of orchids.</title>
        <authorList>
            <person name="Zhang G.Q."/>
            <person name="Liu K.W."/>
            <person name="Li Z."/>
            <person name="Lohaus R."/>
            <person name="Hsiao Y.Y."/>
            <person name="Niu S.C."/>
            <person name="Wang J.Y."/>
            <person name="Lin Y.C."/>
            <person name="Xu Q."/>
            <person name="Chen L.J."/>
            <person name="Yoshida K."/>
            <person name="Fujiwara S."/>
            <person name="Wang Z.W."/>
            <person name="Zhang Y.Q."/>
            <person name="Mitsuda N."/>
            <person name="Wang M."/>
            <person name="Liu G.H."/>
            <person name="Pecoraro L."/>
            <person name="Huang H.X."/>
            <person name="Xiao X.J."/>
            <person name="Lin M."/>
            <person name="Wu X.Y."/>
            <person name="Wu W.L."/>
            <person name="Chen Y.Y."/>
            <person name="Chang S.B."/>
            <person name="Sakamoto S."/>
            <person name="Ohme-Takagi M."/>
            <person name="Yagi M."/>
            <person name="Zeng S.J."/>
            <person name="Shen C.Y."/>
            <person name="Yeh C.M."/>
            <person name="Luo Y.B."/>
            <person name="Tsai W.C."/>
            <person name="Van de Peer Y."/>
            <person name="Liu Z.J."/>
        </authorList>
    </citation>
    <scope>NUCLEOTIDE SEQUENCE [LARGE SCALE GENOMIC DNA]</scope>
    <source>
        <tissue evidence="2">The whole plant</tissue>
    </source>
</reference>
<evidence type="ECO:0000313" key="2">
    <source>
        <dbReference type="EMBL" id="PKU77303.1"/>
    </source>
</evidence>
<accession>A0A2I0WNS1</accession>
<dbReference type="InterPro" id="IPR029058">
    <property type="entry name" value="AB_hydrolase_fold"/>
</dbReference>
<dbReference type="Pfam" id="PF03959">
    <property type="entry name" value="FSH1"/>
    <property type="match status" value="1"/>
</dbReference>